<dbReference type="EMBL" id="JBJKFK010002678">
    <property type="protein sequence ID" value="KAL3310747.1"/>
    <property type="molecule type" value="Genomic_DNA"/>
</dbReference>
<dbReference type="AlphaFoldDB" id="A0ABD2PV44"/>
<evidence type="ECO:0000313" key="3">
    <source>
        <dbReference type="Proteomes" id="UP001626550"/>
    </source>
</evidence>
<feature type="region of interest" description="Disordered" evidence="1">
    <location>
        <begin position="52"/>
        <end position="81"/>
    </location>
</feature>
<keyword evidence="3" id="KW-1185">Reference proteome</keyword>
<sequence length="118" mass="13613">MGQNITFEDSVSQTLDLAKRHQCRDTFCELKLKKLQQEVIVLKSIIANKRIDESQTEHIPNDKGSGARQGKVRDISQRNGSRIDNVDHLMELKRAKRRTSHSHIYCTKALPHTKESYL</sequence>
<protein>
    <submittedName>
        <fullName evidence="2">Uncharacterized protein</fullName>
    </submittedName>
</protein>
<comment type="caution">
    <text evidence="2">The sequence shown here is derived from an EMBL/GenBank/DDBJ whole genome shotgun (WGS) entry which is preliminary data.</text>
</comment>
<gene>
    <name evidence="2" type="ORF">Ciccas_010682</name>
</gene>
<accession>A0ABD2PV44</accession>
<dbReference type="Proteomes" id="UP001626550">
    <property type="component" value="Unassembled WGS sequence"/>
</dbReference>
<feature type="compositionally biased region" description="Basic and acidic residues" evidence="1">
    <location>
        <begin position="52"/>
        <end position="61"/>
    </location>
</feature>
<name>A0ABD2PV44_9PLAT</name>
<evidence type="ECO:0000256" key="1">
    <source>
        <dbReference type="SAM" id="MobiDB-lite"/>
    </source>
</evidence>
<organism evidence="2 3">
    <name type="scientific">Cichlidogyrus casuarinus</name>
    <dbReference type="NCBI Taxonomy" id="1844966"/>
    <lineage>
        <taxon>Eukaryota</taxon>
        <taxon>Metazoa</taxon>
        <taxon>Spiralia</taxon>
        <taxon>Lophotrochozoa</taxon>
        <taxon>Platyhelminthes</taxon>
        <taxon>Monogenea</taxon>
        <taxon>Monopisthocotylea</taxon>
        <taxon>Dactylogyridea</taxon>
        <taxon>Ancyrocephalidae</taxon>
        <taxon>Cichlidogyrus</taxon>
    </lineage>
</organism>
<proteinExistence type="predicted"/>
<evidence type="ECO:0000313" key="2">
    <source>
        <dbReference type="EMBL" id="KAL3310747.1"/>
    </source>
</evidence>
<reference evidence="2 3" key="1">
    <citation type="submission" date="2024-11" db="EMBL/GenBank/DDBJ databases">
        <title>Adaptive evolution of stress response genes in parasites aligns with host niche diversity.</title>
        <authorList>
            <person name="Hahn C."/>
            <person name="Resl P."/>
        </authorList>
    </citation>
    <scope>NUCLEOTIDE SEQUENCE [LARGE SCALE GENOMIC DNA]</scope>
    <source>
        <strain evidence="2">EGGRZ-B1_66</strain>
        <tissue evidence="2">Body</tissue>
    </source>
</reference>